<feature type="non-terminal residue" evidence="1">
    <location>
        <position position="1"/>
    </location>
</feature>
<name>A0ACB6YZC2_THEGA</name>
<gene>
    <name evidence="1" type="ORF">BDM02DRAFT_3105385</name>
</gene>
<dbReference type="Proteomes" id="UP000886501">
    <property type="component" value="Unassembled WGS sequence"/>
</dbReference>
<organism evidence="1 2">
    <name type="scientific">Thelephora ganbajun</name>
    <name type="common">Ganba fungus</name>
    <dbReference type="NCBI Taxonomy" id="370292"/>
    <lineage>
        <taxon>Eukaryota</taxon>
        <taxon>Fungi</taxon>
        <taxon>Dikarya</taxon>
        <taxon>Basidiomycota</taxon>
        <taxon>Agaricomycotina</taxon>
        <taxon>Agaricomycetes</taxon>
        <taxon>Thelephorales</taxon>
        <taxon>Thelephoraceae</taxon>
        <taxon>Thelephora</taxon>
    </lineage>
</organism>
<reference evidence="1" key="2">
    <citation type="journal article" date="2020" name="Nat. Commun.">
        <title>Large-scale genome sequencing of mycorrhizal fungi provides insights into the early evolution of symbiotic traits.</title>
        <authorList>
            <person name="Miyauchi S."/>
            <person name="Kiss E."/>
            <person name="Kuo A."/>
            <person name="Drula E."/>
            <person name="Kohler A."/>
            <person name="Sanchez-Garcia M."/>
            <person name="Morin E."/>
            <person name="Andreopoulos B."/>
            <person name="Barry K.W."/>
            <person name="Bonito G."/>
            <person name="Buee M."/>
            <person name="Carver A."/>
            <person name="Chen C."/>
            <person name="Cichocki N."/>
            <person name="Clum A."/>
            <person name="Culley D."/>
            <person name="Crous P.W."/>
            <person name="Fauchery L."/>
            <person name="Girlanda M."/>
            <person name="Hayes R.D."/>
            <person name="Keri Z."/>
            <person name="LaButti K."/>
            <person name="Lipzen A."/>
            <person name="Lombard V."/>
            <person name="Magnuson J."/>
            <person name="Maillard F."/>
            <person name="Murat C."/>
            <person name="Nolan M."/>
            <person name="Ohm R.A."/>
            <person name="Pangilinan J."/>
            <person name="Pereira M.F."/>
            <person name="Perotto S."/>
            <person name="Peter M."/>
            <person name="Pfister S."/>
            <person name="Riley R."/>
            <person name="Sitrit Y."/>
            <person name="Stielow J.B."/>
            <person name="Szollosi G."/>
            <person name="Zifcakova L."/>
            <person name="Stursova M."/>
            <person name="Spatafora J.W."/>
            <person name="Tedersoo L."/>
            <person name="Vaario L.M."/>
            <person name="Yamada A."/>
            <person name="Yan M."/>
            <person name="Wang P."/>
            <person name="Xu J."/>
            <person name="Bruns T."/>
            <person name="Baldrian P."/>
            <person name="Vilgalys R."/>
            <person name="Dunand C."/>
            <person name="Henrissat B."/>
            <person name="Grigoriev I.V."/>
            <person name="Hibbett D."/>
            <person name="Nagy L.G."/>
            <person name="Martin F.M."/>
        </authorList>
    </citation>
    <scope>NUCLEOTIDE SEQUENCE</scope>
    <source>
        <strain evidence="1">P2</strain>
    </source>
</reference>
<evidence type="ECO:0000313" key="1">
    <source>
        <dbReference type="EMBL" id="KAF9642658.1"/>
    </source>
</evidence>
<proteinExistence type="predicted"/>
<dbReference type="EMBL" id="MU118387">
    <property type="protein sequence ID" value="KAF9642658.1"/>
    <property type="molecule type" value="Genomic_DNA"/>
</dbReference>
<evidence type="ECO:0000313" key="2">
    <source>
        <dbReference type="Proteomes" id="UP000886501"/>
    </source>
</evidence>
<keyword evidence="2" id="KW-1185">Reference proteome</keyword>
<reference evidence="1" key="1">
    <citation type="submission" date="2019-10" db="EMBL/GenBank/DDBJ databases">
        <authorList>
            <consortium name="DOE Joint Genome Institute"/>
            <person name="Kuo A."/>
            <person name="Miyauchi S."/>
            <person name="Kiss E."/>
            <person name="Drula E."/>
            <person name="Kohler A."/>
            <person name="Sanchez-Garcia M."/>
            <person name="Andreopoulos B."/>
            <person name="Barry K.W."/>
            <person name="Bonito G."/>
            <person name="Buee M."/>
            <person name="Carver A."/>
            <person name="Chen C."/>
            <person name="Cichocki N."/>
            <person name="Clum A."/>
            <person name="Culley D."/>
            <person name="Crous P.W."/>
            <person name="Fauchery L."/>
            <person name="Girlanda M."/>
            <person name="Hayes R."/>
            <person name="Keri Z."/>
            <person name="Labutti K."/>
            <person name="Lipzen A."/>
            <person name="Lombard V."/>
            <person name="Magnuson J."/>
            <person name="Maillard F."/>
            <person name="Morin E."/>
            <person name="Murat C."/>
            <person name="Nolan M."/>
            <person name="Ohm R."/>
            <person name="Pangilinan J."/>
            <person name="Pereira M."/>
            <person name="Perotto S."/>
            <person name="Peter M."/>
            <person name="Riley R."/>
            <person name="Sitrit Y."/>
            <person name="Stielow B."/>
            <person name="Szollosi G."/>
            <person name="Zifcakova L."/>
            <person name="Stursova M."/>
            <person name="Spatafora J.W."/>
            <person name="Tedersoo L."/>
            <person name="Vaario L.-M."/>
            <person name="Yamada A."/>
            <person name="Yan M."/>
            <person name="Wang P."/>
            <person name="Xu J."/>
            <person name="Bruns T."/>
            <person name="Baldrian P."/>
            <person name="Vilgalys R."/>
            <person name="Henrissat B."/>
            <person name="Grigoriev I.V."/>
            <person name="Hibbett D."/>
            <person name="Nagy L.G."/>
            <person name="Martin F.M."/>
        </authorList>
    </citation>
    <scope>NUCLEOTIDE SEQUENCE</scope>
    <source>
        <strain evidence="1">P2</strain>
    </source>
</reference>
<sequence>RWCAPELLGGDVVSATRPTYASDVFSFGMVVLEVFSGKAPFHEVSDNEVVKWVRSGERPNRPTRTVSLGLSDTLWEMIQKCWNESPELRPGIVDILDYTRKM</sequence>
<protein>
    <submittedName>
        <fullName evidence="1">Kinase-like protein</fullName>
    </submittedName>
</protein>
<comment type="caution">
    <text evidence="1">The sequence shown here is derived from an EMBL/GenBank/DDBJ whole genome shotgun (WGS) entry which is preliminary data.</text>
</comment>
<accession>A0ACB6YZC2</accession>